<comment type="caution">
    <text evidence="2">The sequence shown here is derived from an EMBL/GenBank/DDBJ whole genome shotgun (WGS) entry which is preliminary data.</text>
</comment>
<feature type="domain" description="Pyridoxamine 5'-phosphate oxidase N-terminal" evidence="1">
    <location>
        <begin position="5"/>
        <end position="117"/>
    </location>
</feature>
<gene>
    <name evidence="2" type="ORF">UT18_C0004G0010</name>
</gene>
<dbReference type="EMBL" id="LBVV01000004">
    <property type="protein sequence ID" value="KKQ95058.1"/>
    <property type="molecule type" value="Genomic_DNA"/>
</dbReference>
<dbReference type="PANTHER" id="PTHR40660:SF1">
    <property type="entry name" value="5'-PHOSPHATE OXIDASE PUTATIVE DOMAIN-CONTAINING PROTEIN-RELATED"/>
    <property type="match status" value="1"/>
</dbReference>
<dbReference type="Pfam" id="PF01243">
    <property type="entry name" value="PNPOx_N"/>
    <property type="match status" value="1"/>
</dbReference>
<protein>
    <recommendedName>
        <fullName evidence="1">Pyridoxamine 5'-phosphate oxidase N-terminal domain-containing protein</fullName>
    </recommendedName>
</protein>
<dbReference type="Proteomes" id="UP000034207">
    <property type="component" value="Unassembled WGS sequence"/>
</dbReference>
<name>A0A0G0LSY8_UNCC2</name>
<evidence type="ECO:0000313" key="3">
    <source>
        <dbReference type="Proteomes" id="UP000034207"/>
    </source>
</evidence>
<organism evidence="2 3">
    <name type="scientific">candidate division CPR2 bacterium GW2011_GWC2_39_10</name>
    <dbReference type="NCBI Taxonomy" id="1618345"/>
    <lineage>
        <taxon>Bacteria</taxon>
        <taxon>Bacteria division CPR2</taxon>
    </lineage>
</organism>
<proteinExistence type="predicted"/>
<dbReference type="AlphaFoldDB" id="A0A0G0LSY8"/>
<reference evidence="2" key="1">
    <citation type="journal article" date="2015" name="Nature">
        <title>rRNA introns, odd ribosomes, and small enigmatic genomes across a large radiation of phyla.</title>
        <authorList>
            <person name="Brown C.T."/>
            <person name="Hug L.A."/>
            <person name="Thomas B.C."/>
            <person name="Sharon I."/>
            <person name="Castelle C.J."/>
            <person name="Singh A."/>
            <person name="Wilkins M.J."/>
            <person name="Williams K.H."/>
            <person name="Banfield J.F."/>
        </authorList>
    </citation>
    <scope>NUCLEOTIDE SEQUENCE [LARGE SCALE GENOMIC DNA]</scope>
</reference>
<dbReference type="InterPro" id="IPR011576">
    <property type="entry name" value="Pyridox_Oxase_N"/>
</dbReference>
<sequence>MKISEKAKKLIEGRTVVLGTVGDLGPNVTPVAACKVIDDKIIVTNNYLGSTLENILKNPNIAVGVWDDSNLDEAYGFKFYGKAEYHADGKWLDFVQGLEENEGMPSKGAIVFTSEYIKEI</sequence>
<dbReference type="SUPFAM" id="SSF50475">
    <property type="entry name" value="FMN-binding split barrel"/>
    <property type="match status" value="1"/>
</dbReference>
<accession>A0A0G0LSY8</accession>
<evidence type="ECO:0000259" key="1">
    <source>
        <dbReference type="Pfam" id="PF01243"/>
    </source>
</evidence>
<dbReference type="Gene3D" id="2.30.110.10">
    <property type="entry name" value="Electron Transport, Fmn-binding Protein, Chain A"/>
    <property type="match status" value="1"/>
</dbReference>
<dbReference type="PANTHER" id="PTHR40660">
    <property type="entry name" value="5'-PHOSPHATE OXIDASE PUTATIVE DOMAIN-CONTAINING PROTEIN-RELATED"/>
    <property type="match status" value="1"/>
</dbReference>
<evidence type="ECO:0000313" key="2">
    <source>
        <dbReference type="EMBL" id="KKQ95058.1"/>
    </source>
</evidence>
<dbReference type="STRING" id="1618345.UT18_C0004G0010"/>
<dbReference type="InterPro" id="IPR012349">
    <property type="entry name" value="Split_barrel_FMN-bd"/>
</dbReference>